<evidence type="ECO:0000313" key="3">
    <source>
        <dbReference type="Proteomes" id="UP001558652"/>
    </source>
</evidence>
<keyword evidence="1" id="KW-0732">Signal</keyword>
<dbReference type="EMBL" id="JBFDAA010000006">
    <property type="protein sequence ID" value="KAL1131307.1"/>
    <property type="molecule type" value="Genomic_DNA"/>
</dbReference>
<keyword evidence="3" id="KW-1185">Reference proteome</keyword>
<evidence type="ECO:0000256" key="1">
    <source>
        <dbReference type="SAM" id="SignalP"/>
    </source>
</evidence>
<organism evidence="2 3">
    <name type="scientific">Ranatra chinensis</name>
    <dbReference type="NCBI Taxonomy" id="642074"/>
    <lineage>
        <taxon>Eukaryota</taxon>
        <taxon>Metazoa</taxon>
        <taxon>Ecdysozoa</taxon>
        <taxon>Arthropoda</taxon>
        <taxon>Hexapoda</taxon>
        <taxon>Insecta</taxon>
        <taxon>Pterygota</taxon>
        <taxon>Neoptera</taxon>
        <taxon>Paraneoptera</taxon>
        <taxon>Hemiptera</taxon>
        <taxon>Heteroptera</taxon>
        <taxon>Panheteroptera</taxon>
        <taxon>Nepomorpha</taxon>
        <taxon>Nepidae</taxon>
        <taxon>Ranatrinae</taxon>
        <taxon>Ranatra</taxon>
    </lineage>
</organism>
<gene>
    <name evidence="2" type="ORF">AAG570_010925</name>
</gene>
<sequence length="190" mass="21398">MVWCGAVVLVVCAHNLVNGLLPQAQEVVTGDLMPWRYGQTAGEGLPPKPSFHPVSRASMDYSDRKGLRGRYYPEDVGDSYGHYIPNPYHDDVWSNYEVTEVIPGDKRRPKPNQGMVVPFPPCFYGPRPPAHSPGIPYGGYLGYLRSPRGGSSPVYRYTRRLPSRDYRMPGRGGTRPQLPVRYMRIVHSTH</sequence>
<name>A0ABD0YVC7_9HEMI</name>
<dbReference type="AlphaFoldDB" id="A0ABD0YVC7"/>
<protein>
    <submittedName>
        <fullName evidence="2">Uncharacterized protein</fullName>
    </submittedName>
</protein>
<comment type="caution">
    <text evidence="2">The sequence shown here is derived from an EMBL/GenBank/DDBJ whole genome shotgun (WGS) entry which is preliminary data.</text>
</comment>
<feature type="chain" id="PRO_5044764810" evidence="1">
    <location>
        <begin position="20"/>
        <end position="190"/>
    </location>
</feature>
<evidence type="ECO:0000313" key="2">
    <source>
        <dbReference type="EMBL" id="KAL1131307.1"/>
    </source>
</evidence>
<dbReference type="Proteomes" id="UP001558652">
    <property type="component" value="Unassembled WGS sequence"/>
</dbReference>
<accession>A0ABD0YVC7</accession>
<proteinExistence type="predicted"/>
<reference evidence="2 3" key="1">
    <citation type="submission" date="2024-07" db="EMBL/GenBank/DDBJ databases">
        <title>Chromosome-level genome assembly of the water stick insect Ranatra chinensis (Heteroptera: Nepidae).</title>
        <authorList>
            <person name="Liu X."/>
        </authorList>
    </citation>
    <scope>NUCLEOTIDE SEQUENCE [LARGE SCALE GENOMIC DNA]</scope>
    <source>
        <strain evidence="2">Cailab_2021Rc</strain>
        <tissue evidence="2">Muscle</tissue>
    </source>
</reference>
<feature type="signal peptide" evidence="1">
    <location>
        <begin position="1"/>
        <end position="19"/>
    </location>
</feature>